<sequence length="204" mass="22416">MLKSASTRRRVSRLGLRSSGSPQPSTTALCLETDWHITKWDHAVGWSHNPPIPSGLAGDTVHHQELSETLGNQTPLPASIRGLPLAVTGRASHVSFLGPWQPQSVLGRDVGPMASSVAEKPPFTRTDHGCRRFDAFCCKDIAKRLLFNLNTWQNKGTLLQMSQLRQKETCRLAFPPDAHPATPQTFLIHETIFSSLPAKYSSGT</sequence>
<dbReference type="AlphaFoldDB" id="A0A2T2NWK7"/>
<reference evidence="2 3" key="1">
    <citation type="journal article" date="2018" name="Front. Microbiol.">
        <title>Genome-Wide Analysis of Corynespora cassiicola Leaf Fall Disease Putative Effectors.</title>
        <authorList>
            <person name="Lopez D."/>
            <person name="Ribeiro S."/>
            <person name="Label P."/>
            <person name="Fumanal B."/>
            <person name="Venisse J.S."/>
            <person name="Kohler A."/>
            <person name="de Oliveira R.R."/>
            <person name="Labutti K."/>
            <person name="Lipzen A."/>
            <person name="Lail K."/>
            <person name="Bauer D."/>
            <person name="Ohm R.A."/>
            <person name="Barry K.W."/>
            <person name="Spatafora J."/>
            <person name="Grigoriev I.V."/>
            <person name="Martin F.M."/>
            <person name="Pujade-Renaud V."/>
        </authorList>
    </citation>
    <scope>NUCLEOTIDE SEQUENCE [LARGE SCALE GENOMIC DNA]</scope>
    <source>
        <strain evidence="2 3">Philippines</strain>
    </source>
</reference>
<name>A0A2T2NWK7_CORCC</name>
<feature type="region of interest" description="Disordered" evidence="1">
    <location>
        <begin position="1"/>
        <end position="27"/>
    </location>
</feature>
<keyword evidence="3" id="KW-1185">Reference proteome</keyword>
<dbReference type="EMBL" id="KZ678132">
    <property type="protein sequence ID" value="PSN69793.1"/>
    <property type="molecule type" value="Genomic_DNA"/>
</dbReference>
<organism evidence="2 3">
    <name type="scientific">Corynespora cassiicola Philippines</name>
    <dbReference type="NCBI Taxonomy" id="1448308"/>
    <lineage>
        <taxon>Eukaryota</taxon>
        <taxon>Fungi</taxon>
        <taxon>Dikarya</taxon>
        <taxon>Ascomycota</taxon>
        <taxon>Pezizomycotina</taxon>
        <taxon>Dothideomycetes</taxon>
        <taxon>Pleosporomycetidae</taxon>
        <taxon>Pleosporales</taxon>
        <taxon>Corynesporascaceae</taxon>
        <taxon>Corynespora</taxon>
    </lineage>
</organism>
<evidence type="ECO:0000256" key="1">
    <source>
        <dbReference type="SAM" id="MobiDB-lite"/>
    </source>
</evidence>
<evidence type="ECO:0000313" key="2">
    <source>
        <dbReference type="EMBL" id="PSN69793.1"/>
    </source>
</evidence>
<protein>
    <submittedName>
        <fullName evidence="2">Uncharacterized protein</fullName>
    </submittedName>
</protein>
<dbReference type="Proteomes" id="UP000240883">
    <property type="component" value="Unassembled WGS sequence"/>
</dbReference>
<proteinExistence type="predicted"/>
<evidence type="ECO:0000313" key="3">
    <source>
        <dbReference type="Proteomes" id="UP000240883"/>
    </source>
</evidence>
<feature type="compositionally biased region" description="Basic residues" evidence="1">
    <location>
        <begin position="1"/>
        <end position="12"/>
    </location>
</feature>
<accession>A0A2T2NWK7</accession>
<gene>
    <name evidence="2" type="ORF">BS50DRAFT_296415</name>
</gene>